<accession>A0ABW8EEC4</accession>
<feature type="transmembrane region" description="Helical" evidence="5">
    <location>
        <begin position="139"/>
        <end position="163"/>
    </location>
</feature>
<feature type="transmembrane region" description="Helical" evidence="5">
    <location>
        <begin position="61"/>
        <end position="84"/>
    </location>
</feature>
<keyword evidence="4 5" id="KW-0472">Membrane</keyword>
<evidence type="ECO:0000313" key="7">
    <source>
        <dbReference type="EMBL" id="MFJ2821582.1"/>
    </source>
</evidence>
<keyword evidence="2 5" id="KW-0812">Transmembrane</keyword>
<dbReference type="PANTHER" id="PTHR43027">
    <property type="entry name" value="DOXORUBICIN RESISTANCE ABC TRANSPORTER PERMEASE PROTEIN DRRC-RELATED"/>
    <property type="match status" value="1"/>
</dbReference>
<evidence type="ECO:0000256" key="3">
    <source>
        <dbReference type="ARBA" id="ARBA00022989"/>
    </source>
</evidence>
<keyword evidence="3 5" id="KW-1133">Transmembrane helix</keyword>
<comment type="caution">
    <text evidence="7">The sequence shown here is derived from an EMBL/GenBank/DDBJ whole genome shotgun (WGS) entry which is preliminary data.</text>
</comment>
<sequence>MSSRPAIRHMKTLFRIEWTLFNRVKANYVFVVFVPLMILLSMRYVQEQMDLARHGLNPGPLMVSTAAGILLIFSLYSSVTGLYVARREELVLKRLRTGEASDAVILAGGASMYVAVAVVQIVVVAVALSAMFGAAPRQLAAAAAGLVTGIVLMIAMAAATAALCRTAESVMVATLPAIFVLPMVSGIYVPREVLPEPVADALLWAPLSPTVDLFRSGWTGELGLGESVVRVAIAAVWTALFVWVAARRFRWEPRT</sequence>
<dbReference type="RefSeq" id="WP_402379603.1">
    <property type="nucleotide sequence ID" value="NZ_JBIUYY010000004.1"/>
</dbReference>
<evidence type="ECO:0000313" key="8">
    <source>
        <dbReference type="Proteomes" id="UP001617351"/>
    </source>
</evidence>
<reference evidence="7 8" key="1">
    <citation type="submission" date="2024-10" db="EMBL/GenBank/DDBJ databases">
        <title>The Natural Products Discovery Center: Release of the First 8490 Sequenced Strains for Exploring Actinobacteria Biosynthetic Diversity.</title>
        <authorList>
            <person name="Kalkreuter E."/>
            <person name="Kautsar S.A."/>
            <person name="Yang D."/>
            <person name="Bader C.D."/>
            <person name="Teijaro C.N."/>
            <person name="Fluegel L."/>
            <person name="Davis C.M."/>
            <person name="Simpson J.R."/>
            <person name="Lauterbach L."/>
            <person name="Steele A.D."/>
            <person name="Gui C."/>
            <person name="Meng S."/>
            <person name="Li G."/>
            <person name="Viehrig K."/>
            <person name="Ye F."/>
            <person name="Su P."/>
            <person name="Kiefer A.F."/>
            <person name="Nichols A."/>
            <person name="Cepeda A.J."/>
            <person name="Yan W."/>
            <person name="Fan B."/>
            <person name="Jiang Y."/>
            <person name="Adhikari A."/>
            <person name="Zheng C.-J."/>
            <person name="Schuster L."/>
            <person name="Cowan T.M."/>
            <person name="Smanski M.J."/>
            <person name="Chevrette M.G."/>
            <person name="De Carvalho L.P.S."/>
            <person name="Shen B."/>
        </authorList>
    </citation>
    <scope>NUCLEOTIDE SEQUENCE [LARGE SCALE GENOMIC DNA]</scope>
    <source>
        <strain evidence="7 8">NPDC087220</strain>
    </source>
</reference>
<feature type="domain" description="ABC-2 type transporter transmembrane" evidence="6">
    <location>
        <begin position="10"/>
        <end position="216"/>
    </location>
</feature>
<feature type="transmembrane region" description="Helical" evidence="5">
    <location>
        <begin position="104"/>
        <end position="133"/>
    </location>
</feature>
<proteinExistence type="predicted"/>
<evidence type="ECO:0000259" key="6">
    <source>
        <dbReference type="Pfam" id="PF01061"/>
    </source>
</evidence>
<keyword evidence="8" id="KW-1185">Reference proteome</keyword>
<feature type="transmembrane region" description="Helical" evidence="5">
    <location>
        <begin position="20"/>
        <end position="41"/>
    </location>
</feature>
<dbReference type="InterPro" id="IPR052902">
    <property type="entry name" value="ABC-2_transporter"/>
</dbReference>
<evidence type="ECO:0000256" key="1">
    <source>
        <dbReference type="ARBA" id="ARBA00004141"/>
    </source>
</evidence>
<comment type="subcellular location">
    <subcellularLocation>
        <location evidence="1">Membrane</location>
        <topology evidence="1">Multi-pass membrane protein</topology>
    </subcellularLocation>
</comment>
<evidence type="ECO:0000256" key="5">
    <source>
        <dbReference type="SAM" id="Phobius"/>
    </source>
</evidence>
<dbReference type="PANTHER" id="PTHR43027:SF2">
    <property type="entry name" value="TRANSPORT PERMEASE PROTEIN"/>
    <property type="match status" value="1"/>
</dbReference>
<gene>
    <name evidence="7" type="ORF">ACIO7M_10750</name>
</gene>
<dbReference type="Proteomes" id="UP001617351">
    <property type="component" value="Unassembled WGS sequence"/>
</dbReference>
<evidence type="ECO:0000256" key="4">
    <source>
        <dbReference type="ARBA" id="ARBA00023136"/>
    </source>
</evidence>
<name>A0ABW8EEC4_STRT5</name>
<dbReference type="Pfam" id="PF01061">
    <property type="entry name" value="ABC2_membrane"/>
    <property type="match status" value="1"/>
</dbReference>
<organism evidence="7 8">
    <name type="scientific">Streptomyces toxytricini</name>
    <name type="common">Actinomyces toxytricini</name>
    <dbReference type="NCBI Taxonomy" id="67369"/>
    <lineage>
        <taxon>Bacteria</taxon>
        <taxon>Bacillati</taxon>
        <taxon>Actinomycetota</taxon>
        <taxon>Actinomycetes</taxon>
        <taxon>Kitasatosporales</taxon>
        <taxon>Streptomycetaceae</taxon>
        <taxon>Streptomyces</taxon>
    </lineage>
</organism>
<evidence type="ECO:0000256" key="2">
    <source>
        <dbReference type="ARBA" id="ARBA00022692"/>
    </source>
</evidence>
<feature type="transmembrane region" description="Helical" evidence="5">
    <location>
        <begin position="170"/>
        <end position="189"/>
    </location>
</feature>
<feature type="transmembrane region" description="Helical" evidence="5">
    <location>
        <begin position="228"/>
        <end position="246"/>
    </location>
</feature>
<protein>
    <submittedName>
        <fullName evidence="7">ABC transporter permease</fullName>
    </submittedName>
</protein>
<dbReference type="InterPro" id="IPR013525">
    <property type="entry name" value="ABC2_TM"/>
</dbReference>
<dbReference type="EMBL" id="JBIUYY010000004">
    <property type="protein sequence ID" value="MFJ2821582.1"/>
    <property type="molecule type" value="Genomic_DNA"/>
</dbReference>